<dbReference type="OrthoDB" id="5575062at2759"/>
<evidence type="ECO:0000256" key="12">
    <source>
        <dbReference type="SAM" id="MobiDB-lite"/>
    </source>
</evidence>
<evidence type="ECO:0000313" key="16">
    <source>
        <dbReference type="Proteomes" id="UP000479000"/>
    </source>
</evidence>
<evidence type="ECO:0000256" key="3">
    <source>
        <dbReference type="ARBA" id="ARBA00018693"/>
    </source>
</evidence>
<dbReference type="GO" id="GO:0051301">
    <property type="term" value="P:cell division"/>
    <property type="evidence" value="ECO:0007669"/>
    <property type="project" value="UniProtKB-KW"/>
</dbReference>
<feature type="domain" description="RecF/RecN/SMC N-terminal" evidence="13">
    <location>
        <begin position="95"/>
        <end position="624"/>
    </location>
</feature>
<dbReference type="Pfam" id="PF02463">
    <property type="entry name" value="SMC_N"/>
    <property type="match status" value="1"/>
</dbReference>
<keyword evidence="11" id="KW-0131">Cell cycle</keyword>
<dbReference type="Gene3D" id="3.30.70.1620">
    <property type="match status" value="1"/>
</dbReference>
<reference evidence="15 16" key="1">
    <citation type="submission" date="2020-02" db="EMBL/GenBank/DDBJ databases">
        <authorList>
            <person name="Ferguson B K."/>
        </authorList>
    </citation>
    <scope>NUCLEOTIDE SEQUENCE [LARGE SCALE GENOMIC DNA]</scope>
</reference>
<name>A0A6H5G576_9HEMI</name>
<evidence type="ECO:0000256" key="8">
    <source>
        <dbReference type="ARBA" id="ARBA00023054"/>
    </source>
</evidence>
<dbReference type="GO" id="GO:0005524">
    <property type="term" value="F:ATP binding"/>
    <property type="evidence" value="ECO:0007669"/>
    <property type="project" value="UniProtKB-KW"/>
</dbReference>
<evidence type="ECO:0000256" key="10">
    <source>
        <dbReference type="ARBA" id="ARBA00023242"/>
    </source>
</evidence>
<keyword evidence="6" id="KW-0498">Mitosis</keyword>
<keyword evidence="5" id="KW-0547">Nucleotide-binding</keyword>
<keyword evidence="8" id="KW-0175">Coiled coil</keyword>
<evidence type="ECO:0000256" key="2">
    <source>
        <dbReference type="ARBA" id="ARBA00006005"/>
    </source>
</evidence>
<gene>
    <name evidence="15" type="ORF">NTEN_LOCUS3436</name>
</gene>
<keyword evidence="7" id="KW-0067">ATP-binding</keyword>
<protein>
    <recommendedName>
        <fullName evidence="3">Structural maintenance of chromosomes protein 4</fullName>
    </recommendedName>
</protein>
<evidence type="ECO:0000256" key="5">
    <source>
        <dbReference type="ARBA" id="ARBA00022741"/>
    </source>
</evidence>
<dbReference type="EMBL" id="CADCXU010005388">
    <property type="protein sequence ID" value="CAA9997090.1"/>
    <property type="molecule type" value="Genomic_DNA"/>
</dbReference>
<evidence type="ECO:0000259" key="13">
    <source>
        <dbReference type="Pfam" id="PF02463"/>
    </source>
</evidence>
<feature type="domain" description="SMC hinge" evidence="14">
    <location>
        <begin position="236"/>
        <end position="290"/>
    </location>
</feature>
<keyword evidence="10" id="KW-0539">Nucleus</keyword>
<sequence>MTACRLYTPLPPTFRLVPELELALLLRPPKGLSKKFPKPKENGNSMPPAGRAPQQLSDESEEEEEEGGRRIAGVYIPPAPVPICSTECVGPRLIISKIVNENFKSYAGRQVLGHFHKNFTSIIGPNGSGKSNVIDSMLFVFGYRANKIRSKKLSVLIHKSENHQNIRSATVAVHFVRINDLPGDDYEIIPNSEFVISRTVFNDNTSYYCVDGKRVQFREVAQILRTHGIDLIHNRFLILQVWIENLKYLPQNIPRLFDLIRLQDERMKPAFYFALRNTLVANDLNQARSVAYGATRYRVVTLEGEIIEIEGTMSGGGREKRTGRMGRSATVTTDENPAEIAAMESRLEELGGRLAQTRDRIRNREDTVSTLTRDTQKWKVELSSASNLIKLSKFKLHNLPFRPPPSELKTYTLEELSQFNENELEIASINCHDILKKMKPNLSAINDFNEKDAIYKTKCEELDDVTNRRNEVRQGFEEVRKARLSEFMEGFHIISYKLKEMYQTITLGGDAEFELVDSLDPFVEGVSFSVRPPRKSWKNISNLSGGEKTLSSLALVFALHYYKPSPLYVMDEIDAALDFKNVSIVGNYIKERTKNAQFIVISLRSNMFELANHLVGIYKTNNCTKSCSIIPEKYARMAEAQIERGRSV</sequence>
<keyword evidence="9" id="KW-0226">DNA condensation</keyword>
<keyword evidence="4" id="KW-0132">Cell division</keyword>
<dbReference type="FunFam" id="3.40.50.300:FF:000481">
    <property type="entry name" value="Structural maintenance of chromosomes 4"/>
    <property type="match status" value="1"/>
</dbReference>
<dbReference type="Proteomes" id="UP000479000">
    <property type="component" value="Unassembled WGS sequence"/>
</dbReference>
<evidence type="ECO:0000256" key="1">
    <source>
        <dbReference type="ARBA" id="ARBA00004123"/>
    </source>
</evidence>
<accession>A0A6H5G576</accession>
<evidence type="ECO:0000256" key="9">
    <source>
        <dbReference type="ARBA" id="ARBA00023067"/>
    </source>
</evidence>
<dbReference type="InterPro" id="IPR003395">
    <property type="entry name" value="RecF/RecN/SMC_N"/>
</dbReference>
<evidence type="ECO:0000256" key="11">
    <source>
        <dbReference type="ARBA" id="ARBA00023306"/>
    </source>
</evidence>
<dbReference type="GO" id="GO:0007076">
    <property type="term" value="P:mitotic chromosome condensation"/>
    <property type="evidence" value="ECO:0007669"/>
    <property type="project" value="TreeGrafter"/>
</dbReference>
<dbReference type="InterPro" id="IPR027417">
    <property type="entry name" value="P-loop_NTPase"/>
</dbReference>
<comment type="subcellular location">
    <subcellularLocation>
        <location evidence="1">Nucleus</location>
    </subcellularLocation>
</comment>
<dbReference type="GO" id="GO:0000796">
    <property type="term" value="C:condensin complex"/>
    <property type="evidence" value="ECO:0007669"/>
    <property type="project" value="TreeGrafter"/>
</dbReference>
<dbReference type="InterPro" id="IPR010935">
    <property type="entry name" value="SMC_hinge"/>
</dbReference>
<evidence type="ECO:0000256" key="6">
    <source>
        <dbReference type="ARBA" id="ARBA00022776"/>
    </source>
</evidence>
<evidence type="ECO:0000313" key="15">
    <source>
        <dbReference type="EMBL" id="CAA9997090.1"/>
    </source>
</evidence>
<comment type="similarity">
    <text evidence="2">Belongs to the SMC family. SMC4 subfamily.</text>
</comment>
<feature type="region of interest" description="Disordered" evidence="12">
    <location>
        <begin position="33"/>
        <end position="71"/>
    </location>
</feature>
<organism evidence="15 16">
    <name type="scientific">Nesidiocoris tenuis</name>
    <dbReference type="NCBI Taxonomy" id="355587"/>
    <lineage>
        <taxon>Eukaryota</taxon>
        <taxon>Metazoa</taxon>
        <taxon>Ecdysozoa</taxon>
        <taxon>Arthropoda</taxon>
        <taxon>Hexapoda</taxon>
        <taxon>Insecta</taxon>
        <taxon>Pterygota</taxon>
        <taxon>Neoptera</taxon>
        <taxon>Paraneoptera</taxon>
        <taxon>Hemiptera</taxon>
        <taxon>Heteroptera</taxon>
        <taxon>Panheteroptera</taxon>
        <taxon>Cimicomorpha</taxon>
        <taxon>Miridae</taxon>
        <taxon>Dicyphina</taxon>
        <taxon>Nesidiocoris</taxon>
    </lineage>
</organism>
<dbReference type="PANTHER" id="PTHR18937:SF172">
    <property type="entry name" value="STRUCTURAL MAINTENANCE OF CHROMOSOMES PROTEIN"/>
    <property type="match status" value="1"/>
</dbReference>
<evidence type="ECO:0000256" key="4">
    <source>
        <dbReference type="ARBA" id="ARBA00022618"/>
    </source>
</evidence>
<dbReference type="Gene3D" id="3.40.50.300">
    <property type="entry name" value="P-loop containing nucleotide triphosphate hydrolases"/>
    <property type="match status" value="2"/>
</dbReference>
<dbReference type="PANTHER" id="PTHR18937">
    <property type="entry name" value="STRUCTURAL MAINTENANCE OF CHROMOSOMES SMC FAMILY MEMBER"/>
    <property type="match status" value="1"/>
</dbReference>
<dbReference type="AlphaFoldDB" id="A0A6H5G576"/>
<proteinExistence type="inferred from homology"/>
<evidence type="ECO:0000259" key="14">
    <source>
        <dbReference type="Pfam" id="PF06470"/>
    </source>
</evidence>
<dbReference type="GO" id="GO:0005634">
    <property type="term" value="C:nucleus"/>
    <property type="evidence" value="ECO:0007669"/>
    <property type="project" value="UniProtKB-SubCell"/>
</dbReference>
<dbReference type="SUPFAM" id="SSF52540">
    <property type="entry name" value="P-loop containing nucleoside triphosphate hydrolases"/>
    <property type="match status" value="1"/>
</dbReference>
<evidence type="ECO:0000256" key="7">
    <source>
        <dbReference type="ARBA" id="ARBA00022840"/>
    </source>
</evidence>
<keyword evidence="16" id="KW-1185">Reference proteome</keyword>
<dbReference type="Pfam" id="PF06470">
    <property type="entry name" value="SMC_hinge"/>
    <property type="match status" value="1"/>
</dbReference>